<dbReference type="InterPro" id="IPR001647">
    <property type="entry name" value="HTH_TetR"/>
</dbReference>
<keyword evidence="1 2" id="KW-0238">DNA-binding</keyword>
<feature type="domain" description="HTH tetR-type" evidence="3">
    <location>
        <begin position="6"/>
        <end position="66"/>
    </location>
</feature>
<dbReference type="Proteomes" id="UP001466331">
    <property type="component" value="Unassembled WGS sequence"/>
</dbReference>
<dbReference type="Pfam" id="PF00440">
    <property type="entry name" value="TetR_N"/>
    <property type="match status" value="1"/>
</dbReference>
<accession>A0ABU9UBN3</accession>
<proteinExistence type="predicted"/>
<reference evidence="4 5" key="1">
    <citation type="submission" date="2024-03" db="EMBL/GenBank/DDBJ databases">
        <title>Ignisphaera cupida sp. nov., a hyperthermophilic hydrolytic archaeon from a hot spring of Kamchatka, and proposal of Ignisphaeraceae fam. nov.</title>
        <authorList>
            <person name="Podosokorskaya O.A."/>
            <person name="Elcheninov A.G."/>
            <person name="Maltseva A.I."/>
            <person name="Zayulina K.S."/>
            <person name="Novikov A."/>
            <person name="Merkel A.Y."/>
        </authorList>
    </citation>
    <scope>NUCLEOTIDE SEQUENCE [LARGE SCALE GENOMIC DNA]</scope>
    <source>
        <strain evidence="4 5">38H-sp</strain>
    </source>
</reference>
<dbReference type="PANTHER" id="PTHR43479:SF11">
    <property type="entry name" value="ACREF_ENVCD OPERON REPRESSOR-RELATED"/>
    <property type="match status" value="1"/>
</dbReference>
<keyword evidence="5" id="KW-1185">Reference proteome</keyword>
<evidence type="ECO:0000259" key="3">
    <source>
        <dbReference type="PROSITE" id="PS50977"/>
    </source>
</evidence>
<dbReference type="SUPFAM" id="SSF46689">
    <property type="entry name" value="Homeodomain-like"/>
    <property type="match status" value="1"/>
</dbReference>
<dbReference type="PANTHER" id="PTHR43479">
    <property type="entry name" value="ACREF/ENVCD OPERON REPRESSOR-RELATED"/>
    <property type="match status" value="1"/>
</dbReference>
<dbReference type="EMBL" id="JBCHKQ010000002">
    <property type="protein sequence ID" value="MEM5948075.1"/>
    <property type="molecule type" value="Genomic_DNA"/>
</dbReference>
<evidence type="ECO:0000313" key="5">
    <source>
        <dbReference type="Proteomes" id="UP001466331"/>
    </source>
</evidence>
<protein>
    <submittedName>
        <fullName evidence="4">TetR/AcrR family transcriptional regulator</fullName>
    </submittedName>
</protein>
<dbReference type="PROSITE" id="PS50977">
    <property type="entry name" value="HTH_TETR_2"/>
    <property type="match status" value="1"/>
</dbReference>
<organism evidence="4 5">
    <name type="scientific">Rarispira pelagica</name>
    <dbReference type="NCBI Taxonomy" id="3141764"/>
    <lineage>
        <taxon>Bacteria</taxon>
        <taxon>Pseudomonadati</taxon>
        <taxon>Spirochaetota</taxon>
        <taxon>Spirochaetia</taxon>
        <taxon>Winmispirales</taxon>
        <taxon>Winmispiraceae</taxon>
        <taxon>Rarispira</taxon>
    </lineage>
</organism>
<evidence type="ECO:0000313" key="4">
    <source>
        <dbReference type="EMBL" id="MEM5948075.1"/>
    </source>
</evidence>
<evidence type="ECO:0000256" key="2">
    <source>
        <dbReference type="PROSITE-ProRule" id="PRU00335"/>
    </source>
</evidence>
<dbReference type="InterPro" id="IPR050624">
    <property type="entry name" value="HTH-type_Tx_Regulator"/>
</dbReference>
<dbReference type="InterPro" id="IPR009057">
    <property type="entry name" value="Homeodomain-like_sf"/>
</dbReference>
<dbReference type="RefSeq" id="WP_420069521.1">
    <property type="nucleotide sequence ID" value="NZ_JBCHKQ010000002.1"/>
</dbReference>
<gene>
    <name evidence="4" type="ORF">WKV44_05925</name>
</gene>
<dbReference type="PRINTS" id="PR00455">
    <property type="entry name" value="HTHTETR"/>
</dbReference>
<dbReference type="Gene3D" id="1.10.357.10">
    <property type="entry name" value="Tetracycline Repressor, domain 2"/>
    <property type="match status" value="1"/>
</dbReference>
<sequence>MGKSAKYSKDRILNSAVRVIRKKGVANTSLADIAKELGMSKGTLYYYYATKSDLIFDLTERHIKRITEEIISWVDKIKDDAPPEEIIKIVFSLLLRGNTRGPVHLYLLHDAISGNEPLRRRFVQEYSKWRNILKDALSKILLEKEDMEIRSAMLMAMIDGLLLEKLLGVSPLYIKEISSFITK</sequence>
<dbReference type="SUPFAM" id="SSF48498">
    <property type="entry name" value="Tetracyclin repressor-like, C-terminal domain"/>
    <property type="match status" value="1"/>
</dbReference>
<dbReference type="InterPro" id="IPR036271">
    <property type="entry name" value="Tet_transcr_reg_TetR-rel_C_sf"/>
</dbReference>
<feature type="DNA-binding region" description="H-T-H motif" evidence="2">
    <location>
        <begin position="29"/>
        <end position="48"/>
    </location>
</feature>
<name>A0ABU9UBN3_9SPIR</name>
<comment type="caution">
    <text evidence="4">The sequence shown here is derived from an EMBL/GenBank/DDBJ whole genome shotgun (WGS) entry which is preliminary data.</text>
</comment>
<evidence type="ECO:0000256" key="1">
    <source>
        <dbReference type="ARBA" id="ARBA00023125"/>
    </source>
</evidence>